<sequence>MSILATSTTNKRLEGKVAIVTGGASGIGASTVKLFWENGAKVVIADIEDELGEKLAKTLNNSNNDNIMYFHCNICIEEEVRDLVDYTVSKYGKLDIMYNNAGIRDKPRSGSILDSTQEDMDRVLKVNLYGSFYGAKHAARVMVPQKEGCILFTCSVCTLIGGISTHPYTMSKHAILGLAKNLSVELKQHGRIRVNCISPSGVFTGMAPRLSGAKGLLTTEDVAKAALYLASDHGNFVNGHNLVLDGGLSAMTSLIGLAFGSTFTN</sequence>
<dbReference type="GeneID" id="110778017"/>
<dbReference type="InterPro" id="IPR020904">
    <property type="entry name" value="Sc_DH/Rdtase_CS"/>
</dbReference>
<evidence type="ECO:0000256" key="1">
    <source>
        <dbReference type="ARBA" id="ARBA00006484"/>
    </source>
</evidence>
<dbReference type="PRINTS" id="PR00081">
    <property type="entry name" value="GDHRDH"/>
</dbReference>
<reference evidence="3" key="1">
    <citation type="journal article" date="2021" name="Nat. Commun.">
        <title>Genomic analyses provide insights into spinach domestication and the genetic basis of agronomic traits.</title>
        <authorList>
            <person name="Cai X."/>
            <person name="Sun X."/>
            <person name="Xu C."/>
            <person name="Sun H."/>
            <person name="Wang X."/>
            <person name="Ge C."/>
            <person name="Zhang Z."/>
            <person name="Wang Q."/>
            <person name="Fei Z."/>
            <person name="Jiao C."/>
            <person name="Wang Q."/>
        </authorList>
    </citation>
    <scope>NUCLEOTIDE SEQUENCE [LARGE SCALE GENOMIC DNA]</scope>
    <source>
        <strain evidence="3">cv. Varoflay</strain>
    </source>
</reference>
<reference evidence="4" key="2">
    <citation type="submission" date="2025-08" db="UniProtKB">
        <authorList>
            <consortium name="RefSeq"/>
        </authorList>
    </citation>
    <scope>IDENTIFICATION</scope>
    <source>
        <tissue evidence="4">Leaf</tissue>
    </source>
</reference>
<dbReference type="PRINTS" id="PR00080">
    <property type="entry name" value="SDRFAMILY"/>
</dbReference>
<dbReference type="PROSITE" id="PS00061">
    <property type="entry name" value="ADH_SHORT"/>
    <property type="match status" value="1"/>
</dbReference>
<name>A0A9R0JL30_SPIOL</name>
<dbReference type="PANTHER" id="PTHR43180:SF37">
    <property type="entry name" value="TROPINONE REDUCTASE-LIKE 2"/>
    <property type="match status" value="1"/>
</dbReference>
<dbReference type="RefSeq" id="XP_021838268.2">
    <property type="nucleotide sequence ID" value="XM_021982576.2"/>
</dbReference>
<organism evidence="3 4">
    <name type="scientific">Spinacia oleracea</name>
    <name type="common">Spinach</name>
    <dbReference type="NCBI Taxonomy" id="3562"/>
    <lineage>
        <taxon>Eukaryota</taxon>
        <taxon>Viridiplantae</taxon>
        <taxon>Streptophyta</taxon>
        <taxon>Embryophyta</taxon>
        <taxon>Tracheophyta</taxon>
        <taxon>Spermatophyta</taxon>
        <taxon>Magnoliopsida</taxon>
        <taxon>eudicotyledons</taxon>
        <taxon>Gunneridae</taxon>
        <taxon>Pentapetalae</taxon>
        <taxon>Caryophyllales</taxon>
        <taxon>Chenopodiaceae</taxon>
        <taxon>Chenopodioideae</taxon>
        <taxon>Anserineae</taxon>
        <taxon>Spinacia</taxon>
    </lineage>
</organism>
<dbReference type="PANTHER" id="PTHR43180">
    <property type="entry name" value="3-OXOACYL-(ACYL-CARRIER-PROTEIN) REDUCTASE (AFU_ORTHOLOGUE AFUA_6G11210)"/>
    <property type="match status" value="1"/>
</dbReference>
<gene>
    <name evidence="4" type="primary">LOC110778017</name>
</gene>
<proteinExistence type="inferred from homology"/>
<dbReference type="InterPro" id="IPR002347">
    <property type="entry name" value="SDR_fam"/>
</dbReference>
<evidence type="ECO:0000313" key="3">
    <source>
        <dbReference type="Proteomes" id="UP000813463"/>
    </source>
</evidence>
<dbReference type="Gene3D" id="3.40.50.720">
    <property type="entry name" value="NAD(P)-binding Rossmann-like Domain"/>
    <property type="match status" value="1"/>
</dbReference>
<dbReference type="Proteomes" id="UP000813463">
    <property type="component" value="Chromosome 2"/>
</dbReference>
<keyword evidence="2" id="KW-0560">Oxidoreductase</keyword>
<dbReference type="GO" id="GO:0016491">
    <property type="term" value="F:oxidoreductase activity"/>
    <property type="evidence" value="ECO:0007669"/>
    <property type="project" value="UniProtKB-KW"/>
</dbReference>
<protein>
    <submittedName>
        <fullName evidence="4">(+)-borneol dehydrogenase 1-like</fullName>
    </submittedName>
</protein>
<dbReference type="InterPro" id="IPR036291">
    <property type="entry name" value="NAD(P)-bd_dom_sf"/>
</dbReference>
<dbReference type="KEGG" id="soe:110778017"/>
<dbReference type="SUPFAM" id="SSF51735">
    <property type="entry name" value="NAD(P)-binding Rossmann-fold domains"/>
    <property type="match status" value="1"/>
</dbReference>
<comment type="similarity">
    <text evidence="1">Belongs to the short-chain dehydrogenases/reductases (SDR) family.</text>
</comment>
<dbReference type="Pfam" id="PF13561">
    <property type="entry name" value="adh_short_C2"/>
    <property type="match status" value="1"/>
</dbReference>
<dbReference type="AlphaFoldDB" id="A0A9R0JL30"/>
<accession>A0A9R0JL30</accession>
<evidence type="ECO:0000256" key="2">
    <source>
        <dbReference type="ARBA" id="ARBA00023002"/>
    </source>
</evidence>
<keyword evidence="3" id="KW-1185">Reference proteome</keyword>
<evidence type="ECO:0000313" key="4">
    <source>
        <dbReference type="RefSeq" id="XP_021838268.2"/>
    </source>
</evidence>